<comment type="caution">
    <text evidence="1">The sequence shown here is derived from an EMBL/GenBank/DDBJ whole genome shotgun (WGS) entry which is preliminary data.</text>
</comment>
<gene>
    <name evidence="1" type="ORF">ACEZDG_29720</name>
</gene>
<name>A0ABV6VID6_9ACTN</name>
<evidence type="ECO:0000313" key="2">
    <source>
        <dbReference type="Proteomes" id="UP001592582"/>
    </source>
</evidence>
<keyword evidence="2" id="KW-1185">Reference proteome</keyword>
<dbReference type="Proteomes" id="UP001592582">
    <property type="component" value="Unassembled WGS sequence"/>
</dbReference>
<evidence type="ECO:0000313" key="1">
    <source>
        <dbReference type="EMBL" id="MFC1413448.1"/>
    </source>
</evidence>
<dbReference type="EMBL" id="JBHEZX010000016">
    <property type="protein sequence ID" value="MFC1413448.1"/>
    <property type="molecule type" value="Genomic_DNA"/>
</dbReference>
<proteinExistence type="predicted"/>
<accession>A0ABV6VID6</accession>
<reference evidence="1 2" key="1">
    <citation type="submission" date="2024-09" db="EMBL/GenBank/DDBJ databases">
        <authorList>
            <person name="Lee S.D."/>
        </authorList>
    </citation>
    <scope>NUCLEOTIDE SEQUENCE [LARGE SCALE GENOMIC DNA]</scope>
    <source>
        <strain evidence="1 2">N1-1</strain>
    </source>
</reference>
<sequence>MTTIAAPGRLRLQAGAALLLVAALLAAALSAFATARADLHQLAAVSEPRAAAAADLHRMLADLDAQHADSLVVGYSSAPPADGSAPVLVDDGVLAALTAQADRRELAADLTMLAGSAESDADVQALIEGLGTYDSLSGTEEFSTTSQDAPVAGRPPALALDYYGQAEGLLQQTLLPRAQALLTSAGDRVAADRATAVNDGRRGALLLAVVGVLALALLVWWQLDLARRHRRILNPALLAATVGVLAVVLAGGPALLGAASEVDGAVKQGYARFAVVAEARVAAADAEAAQSHWLVDSAYRPSLQAQFDQLTVRLRGLTADAAGSPGVARTQREYLAADARLRQLAEAGQLDRAAAQLTGVTRGQLAFAYYDFSRQLGLLADSSAARFDTGMSAADDDLSGWAAIPPALLGAALLLVIVGVRPRLAEFA</sequence>
<organism evidence="1 2">
    <name type="scientific">Streptacidiphilus alkalitolerans</name>
    <dbReference type="NCBI Taxonomy" id="3342712"/>
    <lineage>
        <taxon>Bacteria</taxon>
        <taxon>Bacillati</taxon>
        <taxon>Actinomycetota</taxon>
        <taxon>Actinomycetes</taxon>
        <taxon>Kitasatosporales</taxon>
        <taxon>Streptomycetaceae</taxon>
        <taxon>Streptacidiphilus</taxon>
    </lineage>
</organism>
<protein>
    <submittedName>
        <fullName evidence="1">Uncharacterized protein</fullName>
    </submittedName>
</protein>